<dbReference type="InterPro" id="IPR002347">
    <property type="entry name" value="SDR_fam"/>
</dbReference>
<dbReference type="Proteomes" id="UP000831880">
    <property type="component" value="Chromosome"/>
</dbReference>
<dbReference type="PANTHER" id="PTHR43157">
    <property type="entry name" value="PHOSPHATIDYLINOSITOL-GLYCAN BIOSYNTHESIS CLASS F PROTEIN-RELATED"/>
    <property type="match status" value="1"/>
</dbReference>
<dbReference type="CDD" id="cd05327">
    <property type="entry name" value="retinol-DH_like_SDR_c_like"/>
    <property type="match status" value="1"/>
</dbReference>
<dbReference type="Gene3D" id="3.40.50.720">
    <property type="entry name" value="NAD(P)-binding Rossmann-like Domain"/>
    <property type="match status" value="1"/>
</dbReference>
<proteinExistence type="predicted"/>
<dbReference type="InterPro" id="IPR036291">
    <property type="entry name" value="NAD(P)-bd_dom_sf"/>
</dbReference>
<dbReference type="PANTHER" id="PTHR43157:SF31">
    <property type="entry name" value="PHOSPHATIDYLINOSITOL-GLYCAN BIOSYNTHESIS CLASS F PROTEIN"/>
    <property type="match status" value="1"/>
</dbReference>
<dbReference type="RefSeq" id="WP_244752267.1">
    <property type="nucleotide sequence ID" value="NZ_CP095074.1"/>
</dbReference>
<keyword evidence="3" id="KW-1185">Reference proteome</keyword>
<keyword evidence="1" id="KW-0560">Oxidoreductase</keyword>
<sequence>MDKKVAIVTGANSGMGLATTIELAKYGSHVIMFCRNENRGAEALKIAKEKSRSDNLSLILCDLGSLESIRKATKEFKKHHQALDLLINNAGVVSIKKRVTQDGFESQLGVNHLGHFLLTNLLLDNLKAADEARVIVVSSGAHKWGKIYFNDPHFIKNYNVIKGYGQSKLANILFARALANKLEGTNITVNSLHPGAVATNLGVDRGTGFGKMIMKGLSSFFKTPLQGVETAIYLATSPEVKGISGEYYYNKKKAPTSKRGLDLDLAEKLWRWSEEQVHL</sequence>
<dbReference type="PRINTS" id="PR00081">
    <property type="entry name" value="GDHRDH"/>
</dbReference>
<reference evidence="2 3" key="1">
    <citation type="submission" date="2022-04" db="EMBL/GenBank/DDBJ databases">
        <title>Halobacillus sp. isolated from saltern.</title>
        <authorList>
            <person name="Won M."/>
            <person name="Lee C.-M."/>
            <person name="Woen H.-Y."/>
            <person name="Kwon S.-W."/>
        </authorList>
    </citation>
    <scope>NUCLEOTIDE SEQUENCE [LARGE SCALE GENOMIC DNA]</scope>
    <source>
        <strain evidence="2 3">SSTM10-2</strain>
    </source>
</reference>
<dbReference type="Pfam" id="PF00106">
    <property type="entry name" value="adh_short"/>
    <property type="match status" value="1"/>
</dbReference>
<organism evidence="2 3">
    <name type="scientific">Halobacillus shinanisalinarum</name>
    <dbReference type="NCBI Taxonomy" id="2932258"/>
    <lineage>
        <taxon>Bacteria</taxon>
        <taxon>Bacillati</taxon>
        <taxon>Bacillota</taxon>
        <taxon>Bacilli</taxon>
        <taxon>Bacillales</taxon>
        <taxon>Bacillaceae</taxon>
        <taxon>Halobacillus</taxon>
    </lineage>
</organism>
<evidence type="ECO:0000313" key="3">
    <source>
        <dbReference type="Proteomes" id="UP000831880"/>
    </source>
</evidence>
<dbReference type="EMBL" id="CP095074">
    <property type="protein sequence ID" value="UOQ92659.1"/>
    <property type="molecule type" value="Genomic_DNA"/>
</dbReference>
<protein>
    <submittedName>
        <fullName evidence="2">SDR family oxidoreductase</fullName>
    </submittedName>
</protein>
<evidence type="ECO:0000256" key="1">
    <source>
        <dbReference type="ARBA" id="ARBA00023002"/>
    </source>
</evidence>
<dbReference type="SUPFAM" id="SSF51735">
    <property type="entry name" value="NAD(P)-binding Rossmann-fold domains"/>
    <property type="match status" value="1"/>
</dbReference>
<accession>A0ABY4GX64</accession>
<evidence type="ECO:0000313" key="2">
    <source>
        <dbReference type="EMBL" id="UOQ92659.1"/>
    </source>
</evidence>
<name>A0ABY4GX64_9BACI</name>
<gene>
    <name evidence="2" type="ORF">MUO14_19890</name>
</gene>